<evidence type="ECO:0000313" key="3">
    <source>
        <dbReference type="Proteomes" id="UP000267606"/>
    </source>
</evidence>
<reference evidence="2 3" key="2">
    <citation type="submission" date="2018-11" db="EMBL/GenBank/DDBJ databases">
        <authorList>
            <consortium name="Pathogen Informatics"/>
        </authorList>
    </citation>
    <scope>NUCLEOTIDE SEQUENCE [LARGE SCALE GENOMIC DNA]</scope>
</reference>
<keyword evidence="3" id="KW-1185">Reference proteome</keyword>
<dbReference type="AlphaFoldDB" id="A0A183HQQ7"/>
<dbReference type="STRING" id="387005.A0A183HQQ7"/>
<gene>
    <name evidence="2" type="ORF">OFLC_LOCUS9819</name>
</gene>
<evidence type="ECO:0000313" key="4">
    <source>
        <dbReference type="WBParaSite" id="OFLC_0000981801-mRNA-1"/>
    </source>
</evidence>
<dbReference type="EMBL" id="UZAJ01012476">
    <property type="protein sequence ID" value="VDO63627.1"/>
    <property type="molecule type" value="Genomic_DNA"/>
</dbReference>
<sequence>MDAQECLASPVVTSLLSENVDNNSTLLPHLIYASFIINYLDMTDEANIGHYTTSLLYAVAISALASINTICNEQFIDAKTNLNNLVNQMILTNEQFKEDLLSECISLIADGNQSLCLLVALRLLADGLCMEKIEAVFKVSGKNLDSFGIILCSAALRYQGKMYEGYCDPPVSMKHWISHFEMASSLKEPGNLLQLLSQFVVEGRSTLEEYIFTYK</sequence>
<evidence type="ECO:0000313" key="2">
    <source>
        <dbReference type="EMBL" id="VDO63627.1"/>
    </source>
</evidence>
<name>A0A183HQQ7_9BILA</name>
<accession>A0A183HQQ7</accession>
<evidence type="ECO:0000259" key="1">
    <source>
        <dbReference type="Pfam" id="PF24618"/>
    </source>
</evidence>
<protein>
    <submittedName>
        <fullName evidence="4">WAPL domain-containing protein</fullName>
    </submittedName>
</protein>
<organism evidence="4">
    <name type="scientific">Onchocerca flexuosa</name>
    <dbReference type="NCBI Taxonomy" id="387005"/>
    <lineage>
        <taxon>Eukaryota</taxon>
        <taxon>Metazoa</taxon>
        <taxon>Ecdysozoa</taxon>
        <taxon>Nematoda</taxon>
        <taxon>Chromadorea</taxon>
        <taxon>Rhabditida</taxon>
        <taxon>Spirurina</taxon>
        <taxon>Spiruromorpha</taxon>
        <taxon>Filarioidea</taxon>
        <taxon>Onchocercidae</taxon>
        <taxon>Onchocerca</taxon>
    </lineage>
</organism>
<dbReference type="InterPro" id="IPR056241">
    <property type="entry name" value="LTN1_HEAT_5th"/>
</dbReference>
<proteinExistence type="predicted"/>
<feature type="domain" description="E3 ubiquitin-protein ligase listerin HEAT-repeats region" evidence="1">
    <location>
        <begin position="166"/>
        <end position="215"/>
    </location>
</feature>
<dbReference type="WBParaSite" id="OFLC_0000981801-mRNA-1">
    <property type="protein sequence ID" value="OFLC_0000981801-mRNA-1"/>
    <property type="gene ID" value="OFLC_0000981801"/>
</dbReference>
<dbReference type="Pfam" id="PF24618">
    <property type="entry name" value="LTN1_E3_ligase_5th"/>
    <property type="match status" value="1"/>
</dbReference>
<reference evidence="4" key="1">
    <citation type="submission" date="2016-06" db="UniProtKB">
        <authorList>
            <consortium name="WormBaseParasite"/>
        </authorList>
    </citation>
    <scope>IDENTIFICATION</scope>
</reference>
<dbReference type="Proteomes" id="UP000267606">
    <property type="component" value="Unassembled WGS sequence"/>
</dbReference>